<keyword evidence="1" id="KW-1185">Reference proteome</keyword>
<reference evidence="2" key="1">
    <citation type="submission" date="2016-11" db="UniProtKB">
        <authorList>
            <consortium name="WormBaseParasite"/>
        </authorList>
    </citation>
    <scope>IDENTIFICATION</scope>
</reference>
<accession>A0A1I7ZJM1</accession>
<proteinExistence type="predicted"/>
<dbReference type="Proteomes" id="UP000095287">
    <property type="component" value="Unplaced"/>
</dbReference>
<dbReference type="WBParaSite" id="L893_g27197.t1">
    <property type="protein sequence ID" value="L893_g27197.t1"/>
    <property type="gene ID" value="L893_g27197"/>
</dbReference>
<sequence length="86" mass="9503">MIHITYCLSERFLLKPQITYFFIAAIPCLGSCSWPHLVTTEINRVETVNVRSVAQAVVPPLCALHCLFCSPVPLSLFRSGFPLGAP</sequence>
<evidence type="ECO:0000313" key="1">
    <source>
        <dbReference type="Proteomes" id="UP000095287"/>
    </source>
</evidence>
<evidence type="ECO:0000313" key="2">
    <source>
        <dbReference type="WBParaSite" id="L893_g27197.t1"/>
    </source>
</evidence>
<organism evidence="1 2">
    <name type="scientific">Steinernema glaseri</name>
    <dbReference type="NCBI Taxonomy" id="37863"/>
    <lineage>
        <taxon>Eukaryota</taxon>
        <taxon>Metazoa</taxon>
        <taxon>Ecdysozoa</taxon>
        <taxon>Nematoda</taxon>
        <taxon>Chromadorea</taxon>
        <taxon>Rhabditida</taxon>
        <taxon>Tylenchina</taxon>
        <taxon>Panagrolaimomorpha</taxon>
        <taxon>Strongyloidoidea</taxon>
        <taxon>Steinernematidae</taxon>
        <taxon>Steinernema</taxon>
    </lineage>
</organism>
<protein>
    <submittedName>
        <fullName evidence="2">Secreted protein</fullName>
    </submittedName>
</protein>
<dbReference type="AlphaFoldDB" id="A0A1I7ZJM1"/>
<name>A0A1I7ZJM1_9BILA</name>